<evidence type="ECO:0000313" key="2">
    <source>
        <dbReference type="Proteomes" id="UP000280228"/>
    </source>
</evidence>
<gene>
    <name evidence="1" type="ORF">EJK53_1191</name>
</gene>
<accession>A0A3S9QFN0</accession>
<proteinExistence type="predicted"/>
<dbReference type="GeneID" id="74354186"/>
<organism evidence="1 2">
    <name type="scientific">Moraxella catarrhalis</name>
    <name type="common">Branhamella catarrhalis</name>
    <dbReference type="NCBI Taxonomy" id="480"/>
    <lineage>
        <taxon>Bacteria</taxon>
        <taxon>Pseudomonadati</taxon>
        <taxon>Pseudomonadota</taxon>
        <taxon>Gammaproteobacteria</taxon>
        <taxon>Moraxellales</taxon>
        <taxon>Moraxellaceae</taxon>
        <taxon>Moraxella</taxon>
    </lineage>
</organism>
<sequence length="40" mass="4829">MKPTGRYFIKLYENLQAQMQQDDEFYFLAGKDDLPKIMLQ</sequence>
<reference evidence="1 2" key="1">
    <citation type="submission" date="2018-12" db="EMBL/GenBank/DDBJ databases">
        <title>Persistence of Moraxella catarrhalis in Chronic Obstructive Pulmonary Disease and Regulation of the Hag/MID Adhesin.</title>
        <authorList>
            <person name="Murphy T."/>
            <person name="Zhao X."/>
            <person name="Vyas G."/>
            <person name="Aluvathingal J."/>
            <person name="Nadendla S."/>
            <person name="Tallon L."/>
            <person name="Tettelin H."/>
        </authorList>
    </citation>
    <scope>NUCLEOTIDE SEQUENCE [LARGE SCALE GENOMIC DNA]</scope>
    <source>
        <strain evidence="1 2">46P58B1</strain>
    </source>
</reference>
<dbReference type="Proteomes" id="UP000280228">
    <property type="component" value="Chromosome"/>
</dbReference>
<protein>
    <submittedName>
        <fullName evidence="1">Uncharacterized protein</fullName>
    </submittedName>
</protein>
<dbReference type="RefSeq" id="WP_003657953.1">
    <property type="nucleotide sequence ID" value="NZ_CP007669.1"/>
</dbReference>
<name>A0A3S9QFN0_MORCA</name>
<dbReference type="AlphaFoldDB" id="A0A3S9QFN0"/>
<dbReference type="EMBL" id="CP034662">
    <property type="protein sequence ID" value="AZQ93535.1"/>
    <property type="molecule type" value="Genomic_DNA"/>
</dbReference>
<evidence type="ECO:0000313" key="1">
    <source>
        <dbReference type="EMBL" id="AZQ93535.1"/>
    </source>
</evidence>